<accession>I1L441</accession>
<evidence type="ECO:0000313" key="2">
    <source>
        <dbReference type="EnsemblPlants" id="KRH39043"/>
    </source>
</evidence>
<protein>
    <submittedName>
        <fullName evidence="1 2">Uncharacterized protein</fullName>
    </submittedName>
</protein>
<evidence type="ECO:0000313" key="3">
    <source>
        <dbReference type="Proteomes" id="UP000008827"/>
    </source>
</evidence>
<keyword evidence="3" id="KW-1185">Reference proteome</keyword>
<dbReference type="Proteomes" id="UP000008827">
    <property type="component" value="Chromosome 9"/>
</dbReference>
<dbReference type="PaxDb" id="3847-GLYMA09G30440.2"/>
<evidence type="ECO:0000313" key="1">
    <source>
        <dbReference type="EMBL" id="KRH39043.1"/>
    </source>
</evidence>
<dbReference type="AlphaFoldDB" id="I1L441"/>
<reference evidence="1 2" key="1">
    <citation type="journal article" date="2010" name="Nature">
        <title>Genome sequence of the palaeopolyploid soybean.</title>
        <authorList>
            <person name="Schmutz J."/>
            <person name="Cannon S.B."/>
            <person name="Schlueter J."/>
            <person name="Ma J."/>
            <person name="Mitros T."/>
            <person name="Nelson W."/>
            <person name="Hyten D.L."/>
            <person name="Song Q."/>
            <person name="Thelen J.J."/>
            <person name="Cheng J."/>
            <person name="Xu D."/>
            <person name="Hellsten U."/>
            <person name="May G.D."/>
            <person name="Yu Y."/>
            <person name="Sakurai T."/>
            <person name="Umezawa T."/>
            <person name="Bhattacharyya M.K."/>
            <person name="Sandhu D."/>
            <person name="Valliyodan B."/>
            <person name="Lindquist E."/>
            <person name="Peto M."/>
            <person name="Grant D."/>
            <person name="Shu S."/>
            <person name="Goodstein D."/>
            <person name="Barry K."/>
            <person name="Futrell-Griggs M."/>
            <person name="Abernathy B."/>
            <person name="Du J."/>
            <person name="Tian Z."/>
            <person name="Zhu L."/>
            <person name="Gill N."/>
            <person name="Joshi T."/>
            <person name="Libault M."/>
            <person name="Sethuraman A."/>
            <person name="Zhang X.-C."/>
            <person name="Shinozaki K."/>
            <person name="Nguyen H.T."/>
            <person name="Wing R.A."/>
            <person name="Cregan P."/>
            <person name="Specht J."/>
            <person name="Grimwood J."/>
            <person name="Rokhsar D."/>
            <person name="Stacey G."/>
            <person name="Shoemaker R.C."/>
            <person name="Jackson S.A."/>
        </authorList>
    </citation>
    <scope>NUCLEOTIDE SEQUENCE [LARGE SCALE GENOMIC DNA]</scope>
    <source>
        <strain evidence="2">cv. Williams 82</strain>
        <tissue evidence="1">Callus</tissue>
    </source>
</reference>
<dbReference type="EMBL" id="CM000842">
    <property type="protein sequence ID" value="KRH39043.1"/>
    <property type="molecule type" value="Genomic_DNA"/>
</dbReference>
<reference evidence="2" key="2">
    <citation type="submission" date="2018-02" db="UniProtKB">
        <authorList>
            <consortium name="EnsemblPlants"/>
        </authorList>
    </citation>
    <scope>IDENTIFICATION</scope>
    <source>
        <strain evidence="2">Williams 82</strain>
    </source>
</reference>
<sequence length="57" mass="6390">MICFGVLLKLTTECLECLLGKSHPSDSILRELSGKKRIILPNIIVSEHAINFTYNCI</sequence>
<reference evidence="1" key="3">
    <citation type="submission" date="2018-07" db="EMBL/GenBank/DDBJ databases">
        <title>WGS assembly of Glycine max.</title>
        <authorList>
            <person name="Schmutz J."/>
            <person name="Cannon S."/>
            <person name="Schlueter J."/>
            <person name="Ma J."/>
            <person name="Mitros T."/>
            <person name="Nelson W."/>
            <person name="Hyten D."/>
            <person name="Song Q."/>
            <person name="Thelen J."/>
            <person name="Cheng J."/>
            <person name="Xu D."/>
            <person name="Hellsten U."/>
            <person name="May G."/>
            <person name="Yu Y."/>
            <person name="Sakurai T."/>
            <person name="Umezawa T."/>
            <person name="Bhattacharyya M."/>
            <person name="Sandhu D."/>
            <person name="Valliyodan B."/>
            <person name="Lindquist E."/>
            <person name="Peto M."/>
            <person name="Grant D."/>
            <person name="Shu S."/>
            <person name="Goodstein D."/>
            <person name="Barry K."/>
            <person name="Futrell-Griggs M."/>
            <person name="Abernathy B."/>
            <person name="Du J."/>
            <person name="Tian Z."/>
            <person name="Zhu L."/>
            <person name="Gill N."/>
            <person name="Joshi T."/>
            <person name="Libault M."/>
            <person name="Sethuraman A."/>
            <person name="Zhang X."/>
            <person name="Shinozaki K."/>
            <person name="Nguyen H."/>
            <person name="Wing R."/>
            <person name="Cregan P."/>
            <person name="Specht J."/>
            <person name="Grimwood J."/>
            <person name="Rokhsar D."/>
            <person name="Stacey G."/>
            <person name="Shoemaker R."/>
            <person name="Jackson S."/>
        </authorList>
    </citation>
    <scope>NUCLEOTIDE SEQUENCE</scope>
    <source>
        <tissue evidence="1">Callus</tissue>
    </source>
</reference>
<gene>
    <name evidence="1" type="ORF">GLYMA_09G174100</name>
</gene>
<name>I1L441_SOYBN</name>
<proteinExistence type="predicted"/>
<dbReference type="Gramene" id="KRH39043">
    <property type="protein sequence ID" value="KRH39043"/>
    <property type="gene ID" value="GLYMA_09G174100"/>
</dbReference>
<dbReference type="HOGENOM" id="CLU_3000299_0_0_1"/>
<organism evidence="2">
    <name type="scientific">Glycine max</name>
    <name type="common">Soybean</name>
    <name type="synonym">Glycine hispida</name>
    <dbReference type="NCBI Taxonomy" id="3847"/>
    <lineage>
        <taxon>Eukaryota</taxon>
        <taxon>Viridiplantae</taxon>
        <taxon>Streptophyta</taxon>
        <taxon>Embryophyta</taxon>
        <taxon>Tracheophyta</taxon>
        <taxon>Spermatophyta</taxon>
        <taxon>Magnoliopsida</taxon>
        <taxon>eudicotyledons</taxon>
        <taxon>Gunneridae</taxon>
        <taxon>Pentapetalae</taxon>
        <taxon>rosids</taxon>
        <taxon>fabids</taxon>
        <taxon>Fabales</taxon>
        <taxon>Fabaceae</taxon>
        <taxon>Papilionoideae</taxon>
        <taxon>50 kb inversion clade</taxon>
        <taxon>NPAAA clade</taxon>
        <taxon>indigoferoid/millettioid clade</taxon>
        <taxon>Phaseoleae</taxon>
        <taxon>Glycine</taxon>
        <taxon>Glycine subgen. Soja</taxon>
    </lineage>
</organism>
<dbReference type="EnsemblPlants" id="KRH39043">
    <property type="protein sequence ID" value="KRH39043"/>
    <property type="gene ID" value="GLYMA_09G174100"/>
</dbReference>
<dbReference type="InParanoid" id="I1L441"/>